<feature type="region of interest" description="Disordered" evidence="1">
    <location>
        <begin position="1"/>
        <end position="182"/>
    </location>
</feature>
<evidence type="ECO:0000313" key="4">
    <source>
        <dbReference type="Proteomes" id="UP001201163"/>
    </source>
</evidence>
<protein>
    <submittedName>
        <fullName evidence="3">Uncharacterized protein</fullName>
    </submittedName>
</protein>
<keyword evidence="2" id="KW-0472">Membrane</keyword>
<dbReference type="InterPro" id="IPR021369">
    <property type="entry name" value="DUF2985"/>
</dbReference>
<dbReference type="PANTHER" id="PTHR35872">
    <property type="entry name" value="INTEGRAL MEMBRANE PROTEIN (AFU_ORTHOLOGUE AFUA_5G07110)"/>
    <property type="match status" value="1"/>
</dbReference>
<dbReference type="Pfam" id="PF11204">
    <property type="entry name" value="DUF2985"/>
    <property type="match status" value="1"/>
</dbReference>
<comment type="caution">
    <text evidence="3">The sequence shown here is derived from an EMBL/GenBank/DDBJ whole genome shotgun (WGS) entry which is preliminary data.</text>
</comment>
<feature type="compositionally biased region" description="Polar residues" evidence="1">
    <location>
        <begin position="146"/>
        <end position="156"/>
    </location>
</feature>
<feature type="compositionally biased region" description="Polar residues" evidence="1">
    <location>
        <begin position="98"/>
        <end position="116"/>
    </location>
</feature>
<keyword evidence="2" id="KW-1133">Transmembrane helix</keyword>
<proteinExistence type="predicted"/>
<gene>
    <name evidence="3" type="ORF">EDB92DRAFT_1833147</name>
</gene>
<reference evidence="3" key="1">
    <citation type="submission" date="2022-01" db="EMBL/GenBank/DDBJ databases">
        <title>Comparative genomics reveals a dynamic genome evolution in the ectomycorrhizal milk-cap (Lactarius) mushrooms.</title>
        <authorList>
            <consortium name="DOE Joint Genome Institute"/>
            <person name="Lebreton A."/>
            <person name="Tang N."/>
            <person name="Kuo A."/>
            <person name="LaButti K."/>
            <person name="Drula E."/>
            <person name="Barry K."/>
            <person name="Clum A."/>
            <person name="Lipzen A."/>
            <person name="Mousain D."/>
            <person name="Ng V."/>
            <person name="Wang R."/>
            <person name="Wang X."/>
            <person name="Dai Y."/>
            <person name="Henrissat B."/>
            <person name="Grigoriev I.V."/>
            <person name="Guerin-Laguette A."/>
            <person name="Yu F."/>
            <person name="Martin F.M."/>
        </authorList>
    </citation>
    <scope>NUCLEOTIDE SEQUENCE</scope>
    <source>
        <strain evidence="3">QP</strain>
    </source>
</reference>
<dbReference type="EMBL" id="JAKELL010000004">
    <property type="protein sequence ID" value="KAH8999236.1"/>
    <property type="molecule type" value="Genomic_DNA"/>
</dbReference>
<sequence length="556" mass="62588">MAPSVRVRRRHAYASIRDESRYASDQSERGRRALSEGASALSPSAPSESMPLPRESVPSSTPHDTNLLVPGHVPSRGDASRVNRHVRSSSFSYRSFSTDPDSNISNSPPATISRLSNFPPPQETIYEGTNAEVVVPGPRGHAKASRVQSALSSSPSRAGPDSDSDSDLDSEDEDRALEDDEHHHDDDVVDHLDVIDPQVATVATLTNTANAILLPPFSFYSRKPVVVLPRSARDQDLEGASVHTASTDELDRHVHDVLKRKQKFRRVMKGVWAFLQTLFAFGIYGFLVVFWGSAIVFFLAKWIVPGNTTTRDFWVEVCEQIENGGGYFVSRALAFIPWRIIDTYRIVKIWYFKRRTRNLRRKAGLPDLYDKDDLPDPMFDPNYVHVLTDKQQYELHHEQKKFMKSQTWYRPHGTETHRAIDLYRHSTALWICLLNDGNSVFQCMLAGCMWSMNRFDRPAWTTGLLIPLALGCGIASGVLIWRGGKKTKRTERVEERLRRVLQMDESQQAIGTDGMMAKLQGEKPVEHPANGVGTQDSSIRTPGIKIEEEMIIPPRG</sequence>
<feature type="compositionally biased region" description="Acidic residues" evidence="1">
    <location>
        <begin position="162"/>
        <end position="179"/>
    </location>
</feature>
<name>A0AAD4QEM9_9AGAM</name>
<dbReference type="AlphaFoldDB" id="A0AAD4QEM9"/>
<feature type="transmembrane region" description="Helical" evidence="2">
    <location>
        <begin position="271"/>
        <end position="304"/>
    </location>
</feature>
<dbReference type="PANTHER" id="PTHR35872:SF2">
    <property type="entry name" value="INTEGRAL MEMBRANE PROTEIN (AFU_ORTHOLOGUE AFUA_5G07110)"/>
    <property type="match status" value="1"/>
</dbReference>
<feature type="compositionally biased region" description="Low complexity" evidence="1">
    <location>
        <begin position="88"/>
        <end position="97"/>
    </location>
</feature>
<feature type="compositionally biased region" description="Basic residues" evidence="1">
    <location>
        <begin position="1"/>
        <end position="12"/>
    </location>
</feature>
<accession>A0AAD4QEM9</accession>
<dbReference type="Proteomes" id="UP001201163">
    <property type="component" value="Unassembled WGS sequence"/>
</dbReference>
<keyword evidence="4" id="KW-1185">Reference proteome</keyword>
<evidence type="ECO:0000256" key="2">
    <source>
        <dbReference type="SAM" id="Phobius"/>
    </source>
</evidence>
<feature type="compositionally biased region" description="Basic and acidic residues" evidence="1">
    <location>
        <begin position="16"/>
        <end position="34"/>
    </location>
</feature>
<organism evidence="3 4">
    <name type="scientific">Lactarius akahatsu</name>
    <dbReference type="NCBI Taxonomy" id="416441"/>
    <lineage>
        <taxon>Eukaryota</taxon>
        <taxon>Fungi</taxon>
        <taxon>Dikarya</taxon>
        <taxon>Basidiomycota</taxon>
        <taxon>Agaricomycotina</taxon>
        <taxon>Agaricomycetes</taxon>
        <taxon>Russulales</taxon>
        <taxon>Russulaceae</taxon>
        <taxon>Lactarius</taxon>
    </lineage>
</organism>
<evidence type="ECO:0000256" key="1">
    <source>
        <dbReference type="SAM" id="MobiDB-lite"/>
    </source>
</evidence>
<evidence type="ECO:0000313" key="3">
    <source>
        <dbReference type="EMBL" id="KAH8999236.1"/>
    </source>
</evidence>
<feature type="transmembrane region" description="Helical" evidence="2">
    <location>
        <begin position="464"/>
        <end position="482"/>
    </location>
</feature>
<feature type="compositionally biased region" description="Low complexity" evidence="1">
    <location>
        <begin position="35"/>
        <end position="53"/>
    </location>
</feature>
<keyword evidence="2" id="KW-0812">Transmembrane</keyword>